<dbReference type="InterPro" id="IPR011009">
    <property type="entry name" value="Kinase-like_dom_sf"/>
</dbReference>
<name>B1WZQ1_CROS5</name>
<dbReference type="HOGENOM" id="CLU_000288_135_5_3"/>
<dbReference type="CDD" id="cd14014">
    <property type="entry name" value="STKc_PknB_like"/>
    <property type="match status" value="1"/>
</dbReference>
<evidence type="ECO:0000256" key="7">
    <source>
        <dbReference type="ARBA" id="ARBA00047899"/>
    </source>
</evidence>
<dbReference type="InterPro" id="IPR017441">
    <property type="entry name" value="Protein_kinase_ATP_BS"/>
</dbReference>
<protein>
    <recommendedName>
        <fullName evidence="1">non-specific serine/threonine protein kinase</fullName>
        <ecNumber evidence="1">2.7.11.1</ecNumber>
    </recommendedName>
</protein>
<dbReference type="RefSeq" id="WP_009545665.1">
    <property type="nucleotide sequence ID" value="NC_010546.1"/>
</dbReference>
<dbReference type="PROSITE" id="PS50011">
    <property type="entry name" value="PROTEIN_KINASE_DOM"/>
    <property type="match status" value="1"/>
</dbReference>
<dbReference type="PROSITE" id="PS00107">
    <property type="entry name" value="PROTEIN_KINASE_ATP"/>
    <property type="match status" value="1"/>
</dbReference>
<accession>B1WZQ1</accession>
<dbReference type="STRING" id="43989.cce_1853"/>
<reference evidence="12 13" key="1">
    <citation type="journal article" date="2008" name="Proc. Natl. Acad. Sci. U.S.A.">
        <title>The genome of Cyanothece 51142, a unicellular diazotrophic cyanobacterium important in the marine nitrogen cycle.</title>
        <authorList>
            <person name="Welsh E.A."/>
            <person name="Liberton M."/>
            <person name="Stoeckel J."/>
            <person name="Loh T."/>
            <person name="Elvitigala T."/>
            <person name="Wang C."/>
            <person name="Wollam A."/>
            <person name="Fulton R.S."/>
            <person name="Clifton S.W."/>
            <person name="Jacobs J.M."/>
            <person name="Aurora R."/>
            <person name="Ghosh B.K."/>
            <person name="Sherman L.A."/>
            <person name="Smith R.D."/>
            <person name="Wilson R.K."/>
            <person name="Pakrasi H.B."/>
        </authorList>
    </citation>
    <scope>NUCLEOTIDE SEQUENCE [LARGE SCALE GENOMIC DNA]</scope>
    <source>
        <strain evidence="13">ATCC 51142 / BH68</strain>
    </source>
</reference>
<dbReference type="eggNOG" id="COG0515">
    <property type="taxonomic scope" value="Bacteria"/>
</dbReference>
<dbReference type="SMART" id="SM00220">
    <property type="entry name" value="S_TKc"/>
    <property type="match status" value="1"/>
</dbReference>
<sequence>MNQVGSNTLVDRYQIEQEIGNGGFGVTFLAKDTRMPSERKVVIKKLKPINQSNVDYEIIKNSFQKEAAVLEELGRNHPNIPELYDYFEDEGEFYLVQEYIEGKTLAEISPISQERTFSILTSLLRTLQYIQDKNLIHRDIKPENIIIRSSDGLPVLIDFGAVKDSMGKVRRSSGSVISSVIIGTRGFMSPEQSVGRPTFSSDLYSLGFTMIYALTDKLPVEFEPHPQTGELDWKKYIPNLDPTLEKVLDKAIQDDRSHRYATADEMYQYLHSSQPKKSIKPTEIIANNVDYNSTPPPPTPPLPTTVIDPTPPINTANFNVPETKKQGNLKTASLVVLGGITVLGVAISSYWLTDMITELKAEIDSNNQTITQLEDTVKEKDGQIEQLENELKNANSKTAEITQELTKTKSNLGELSNNLAATQGQLSQAQKTIKDFQDSERIAARYDSSRSSVSSRPDVSWKPQCGSPNNGEKVWWAVKTDGYNLSLVKNNYCGDAMIYSRGETQVASFTSKYEAESFAKMLNAHSGEPFWIRESVRQ</sequence>
<evidence type="ECO:0000256" key="6">
    <source>
        <dbReference type="ARBA" id="ARBA00022840"/>
    </source>
</evidence>
<evidence type="ECO:0000256" key="3">
    <source>
        <dbReference type="ARBA" id="ARBA00022679"/>
    </source>
</evidence>
<dbReference type="InterPro" id="IPR000719">
    <property type="entry name" value="Prot_kinase_dom"/>
</dbReference>
<dbReference type="EC" id="2.7.11.1" evidence="1"/>
<evidence type="ECO:0000256" key="10">
    <source>
        <dbReference type="SAM" id="Coils"/>
    </source>
</evidence>
<comment type="catalytic activity">
    <reaction evidence="8">
        <text>L-seryl-[protein] + ATP = O-phospho-L-seryl-[protein] + ADP + H(+)</text>
        <dbReference type="Rhea" id="RHEA:17989"/>
        <dbReference type="Rhea" id="RHEA-COMP:9863"/>
        <dbReference type="Rhea" id="RHEA-COMP:11604"/>
        <dbReference type="ChEBI" id="CHEBI:15378"/>
        <dbReference type="ChEBI" id="CHEBI:29999"/>
        <dbReference type="ChEBI" id="CHEBI:30616"/>
        <dbReference type="ChEBI" id="CHEBI:83421"/>
        <dbReference type="ChEBI" id="CHEBI:456216"/>
        <dbReference type="EC" id="2.7.11.1"/>
    </reaction>
</comment>
<dbReference type="Pfam" id="PF00069">
    <property type="entry name" value="Pkinase"/>
    <property type="match status" value="1"/>
</dbReference>
<evidence type="ECO:0000256" key="1">
    <source>
        <dbReference type="ARBA" id="ARBA00012513"/>
    </source>
</evidence>
<keyword evidence="2" id="KW-0723">Serine/threonine-protein kinase</keyword>
<evidence type="ECO:0000313" key="12">
    <source>
        <dbReference type="EMBL" id="ACB51203.1"/>
    </source>
</evidence>
<feature type="binding site" evidence="9">
    <location>
        <position position="45"/>
    </location>
    <ligand>
        <name>ATP</name>
        <dbReference type="ChEBI" id="CHEBI:30616"/>
    </ligand>
</feature>
<dbReference type="InterPro" id="IPR008271">
    <property type="entry name" value="Ser/Thr_kinase_AS"/>
</dbReference>
<evidence type="ECO:0000256" key="4">
    <source>
        <dbReference type="ARBA" id="ARBA00022741"/>
    </source>
</evidence>
<evidence type="ECO:0000313" key="13">
    <source>
        <dbReference type="Proteomes" id="UP000001203"/>
    </source>
</evidence>
<dbReference type="PROSITE" id="PS00108">
    <property type="entry name" value="PROTEIN_KINASE_ST"/>
    <property type="match status" value="1"/>
</dbReference>
<dbReference type="SUPFAM" id="SSF56112">
    <property type="entry name" value="Protein kinase-like (PK-like)"/>
    <property type="match status" value="1"/>
</dbReference>
<dbReference type="AlphaFoldDB" id="B1WZQ1"/>
<feature type="coiled-coil region" evidence="10">
    <location>
        <begin position="356"/>
        <end position="439"/>
    </location>
</feature>
<feature type="domain" description="Protein kinase" evidence="11">
    <location>
        <begin position="13"/>
        <end position="270"/>
    </location>
</feature>
<evidence type="ECO:0000259" key="11">
    <source>
        <dbReference type="PROSITE" id="PS50011"/>
    </source>
</evidence>
<dbReference type="KEGG" id="cyt:cce_1853"/>
<dbReference type="Gene3D" id="1.10.510.10">
    <property type="entry name" value="Transferase(Phosphotransferase) domain 1"/>
    <property type="match status" value="1"/>
</dbReference>
<keyword evidence="13" id="KW-1185">Reference proteome</keyword>
<keyword evidence="5 12" id="KW-0418">Kinase</keyword>
<keyword evidence="3" id="KW-0808">Transferase</keyword>
<keyword evidence="6 9" id="KW-0067">ATP-binding</keyword>
<dbReference type="Proteomes" id="UP000001203">
    <property type="component" value="Chromosome circular"/>
</dbReference>
<dbReference type="GO" id="GO:0004674">
    <property type="term" value="F:protein serine/threonine kinase activity"/>
    <property type="evidence" value="ECO:0007669"/>
    <property type="project" value="UniProtKB-KW"/>
</dbReference>
<organism evidence="12 13">
    <name type="scientific">Crocosphaera subtropica (strain ATCC 51142 / BH68)</name>
    <name type="common">Cyanothece sp. (strain ATCC 51142)</name>
    <dbReference type="NCBI Taxonomy" id="43989"/>
    <lineage>
        <taxon>Bacteria</taxon>
        <taxon>Bacillati</taxon>
        <taxon>Cyanobacteriota</taxon>
        <taxon>Cyanophyceae</taxon>
        <taxon>Oscillatoriophycideae</taxon>
        <taxon>Chroococcales</taxon>
        <taxon>Aphanothecaceae</taxon>
        <taxon>Crocosphaera</taxon>
        <taxon>Crocosphaera subtropica</taxon>
    </lineage>
</organism>
<evidence type="ECO:0000256" key="5">
    <source>
        <dbReference type="ARBA" id="ARBA00022777"/>
    </source>
</evidence>
<gene>
    <name evidence="12" type="primary">pknA</name>
    <name evidence="12" type="ordered locus">cce_1853</name>
</gene>
<dbReference type="Gene3D" id="1.10.287.1490">
    <property type="match status" value="1"/>
</dbReference>
<keyword evidence="4 9" id="KW-0547">Nucleotide-binding</keyword>
<dbReference type="PANTHER" id="PTHR24363:SF0">
    <property type="entry name" value="SERINE_THREONINE KINASE LIKE DOMAIN CONTAINING 1"/>
    <property type="match status" value="1"/>
</dbReference>
<keyword evidence="10" id="KW-0175">Coiled coil</keyword>
<dbReference type="GO" id="GO:0005524">
    <property type="term" value="F:ATP binding"/>
    <property type="evidence" value="ECO:0007669"/>
    <property type="project" value="UniProtKB-UniRule"/>
</dbReference>
<evidence type="ECO:0000256" key="8">
    <source>
        <dbReference type="ARBA" id="ARBA00048679"/>
    </source>
</evidence>
<comment type="catalytic activity">
    <reaction evidence="7">
        <text>L-threonyl-[protein] + ATP = O-phospho-L-threonyl-[protein] + ADP + H(+)</text>
        <dbReference type="Rhea" id="RHEA:46608"/>
        <dbReference type="Rhea" id="RHEA-COMP:11060"/>
        <dbReference type="Rhea" id="RHEA-COMP:11605"/>
        <dbReference type="ChEBI" id="CHEBI:15378"/>
        <dbReference type="ChEBI" id="CHEBI:30013"/>
        <dbReference type="ChEBI" id="CHEBI:30616"/>
        <dbReference type="ChEBI" id="CHEBI:61977"/>
        <dbReference type="ChEBI" id="CHEBI:456216"/>
        <dbReference type="EC" id="2.7.11.1"/>
    </reaction>
</comment>
<dbReference type="PANTHER" id="PTHR24363">
    <property type="entry name" value="SERINE/THREONINE PROTEIN KINASE"/>
    <property type="match status" value="1"/>
</dbReference>
<evidence type="ECO:0000256" key="2">
    <source>
        <dbReference type="ARBA" id="ARBA00022527"/>
    </source>
</evidence>
<proteinExistence type="predicted"/>
<evidence type="ECO:0000256" key="9">
    <source>
        <dbReference type="PROSITE-ProRule" id="PRU10141"/>
    </source>
</evidence>
<dbReference type="OrthoDB" id="428678at2"/>
<dbReference type="EMBL" id="CP000806">
    <property type="protein sequence ID" value="ACB51203.1"/>
    <property type="molecule type" value="Genomic_DNA"/>
</dbReference>